<proteinExistence type="inferred from homology"/>
<organism evidence="5 6">
    <name type="scientific">Hydra vulgaris</name>
    <name type="common">Hydra</name>
    <name type="synonym">Hydra attenuata</name>
    <dbReference type="NCBI Taxonomy" id="6087"/>
    <lineage>
        <taxon>Eukaryota</taxon>
        <taxon>Metazoa</taxon>
        <taxon>Cnidaria</taxon>
        <taxon>Hydrozoa</taxon>
        <taxon>Hydroidolina</taxon>
        <taxon>Anthoathecata</taxon>
        <taxon>Aplanulata</taxon>
        <taxon>Hydridae</taxon>
        <taxon>Hydra</taxon>
    </lineage>
</organism>
<evidence type="ECO:0000256" key="2">
    <source>
        <dbReference type="ARBA" id="ARBA00046328"/>
    </source>
</evidence>
<dbReference type="InterPro" id="IPR036361">
    <property type="entry name" value="SAP_dom_sf"/>
</dbReference>
<dbReference type="PROSITE" id="PS50800">
    <property type="entry name" value="SAP"/>
    <property type="match status" value="1"/>
</dbReference>
<keyword evidence="6" id="KW-0687">Ribonucleoprotein</keyword>
<protein>
    <submittedName>
        <fullName evidence="6">SAP domain-containing ribonucleoprotein isoform X2</fullName>
    </submittedName>
</protein>
<keyword evidence="5" id="KW-1185">Reference proteome</keyword>
<keyword evidence="1" id="KW-0597">Phosphoprotein</keyword>
<comment type="similarity">
    <text evidence="2">Belongs to the SAP domain-containing ribonucleoprotein family.</text>
</comment>
<feature type="region of interest" description="Disordered" evidence="3">
    <location>
        <begin position="177"/>
        <end position="197"/>
    </location>
</feature>
<dbReference type="InterPro" id="IPR003034">
    <property type="entry name" value="SAP_dom"/>
</dbReference>
<dbReference type="PANTHER" id="PTHR46551">
    <property type="entry name" value="SAP DOMAIN-CONTAINING RIBONUCLEOPROTEIN"/>
    <property type="match status" value="1"/>
</dbReference>
<sequence length="262" mass="29704">MAEELDIEGVFKLKVEDLKDELEKRGLSKKGTKLELQERLLQYFTSEISEHSLVEESTAALEEEEVEENFEILDTPTELSAPVSLSKVLEDEHEKDILSETMELNDVIQTKAIKSNVLKTESIQKKPEVVNLAKLKEANPKIMSPMAAEDEKKANRTKRFGAAVSLDERKKARLQKFGDTGITGNDKQKLSTAGNDRISKRAERFGTSVNTVIDPVKKLLQRKDRFADVQIKKRQERFGVIDSTTSDPELRMQKRALKFGVK</sequence>
<accession>A0ABM4CXL6</accession>
<reference evidence="6" key="1">
    <citation type="submission" date="2025-08" db="UniProtKB">
        <authorList>
            <consortium name="RefSeq"/>
        </authorList>
    </citation>
    <scope>IDENTIFICATION</scope>
</reference>
<dbReference type="SMART" id="SM00513">
    <property type="entry name" value="SAP"/>
    <property type="match status" value="1"/>
</dbReference>
<dbReference type="PANTHER" id="PTHR46551:SF1">
    <property type="entry name" value="SAP DOMAIN-CONTAINING RIBONUCLEOPROTEIN"/>
    <property type="match status" value="1"/>
</dbReference>
<dbReference type="RefSeq" id="XP_065666689.1">
    <property type="nucleotide sequence ID" value="XM_065810617.1"/>
</dbReference>
<dbReference type="GeneID" id="100201309"/>
<evidence type="ECO:0000259" key="4">
    <source>
        <dbReference type="PROSITE" id="PS50800"/>
    </source>
</evidence>
<evidence type="ECO:0000313" key="6">
    <source>
        <dbReference type="RefSeq" id="XP_065666689.1"/>
    </source>
</evidence>
<feature type="compositionally biased region" description="Polar residues" evidence="3">
    <location>
        <begin position="182"/>
        <end position="194"/>
    </location>
</feature>
<dbReference type="Pfam" id="PF02037">
    <property type="entry name" value="SAP"/>
    <property type="match status" value="1"/>
</dbReference>
<evidence type="ECO:0000256" key="1">
    <source>
        <dbReference type="ARBA" id="ARBA00022553"/>
    </source>
</evidence>
<name>A0ABM4CXL6_HYDVU</name>
<evidence type="ECO:0000313" key="5">
    <source>
        <dbReference type="Proteomes" id="UP001652625"/>
    </source>
</evidence>
<dbReference type="InterPro" id="IPR052240">
    <property type="entry name" value="SAP_domain_ribonucleoprotein"/>
</dbReference>
<dbReference type="Gene3D" id="1.10.720.30">
    <property type="entry name" value="SAP domain"/>
    <property type="match status" value="1"/>
</dbReference>
<dbReference type="Proteomes" id="UP001652625">
    <property type="component" value="Chromosome 11"/>
</dbReference>
<gene>
    <name evidence="6" type="primary">LOC100201309</name>
</gene>
<dbReference type="SUPFAM" id="SSF68906">
    <property type="entry name" value="SAP domain"/>
    <property type="match status" value="1"/>
</dbReference>
<dbReference type="GO" id="GO:1990904">
    <property type="term" value="C:ribonucleoprotein complex"/>
    <property type="evidence" value="ECO:0007669"/>
    <property type="project" value="UniProtKB-KW"/>
</dbReference>
<feature type="domain" description="SAP" evidence="4">
    <location>
        <begin position="10"/>
        <end position="44"/>
    </location>
</feature>
<evidence type="ECO:0000256" key="3">
    <source>
        <dbReference type="SAM" id="MobiDB-lite"/>
    </source>
</evidence>